<comment type="caution">
    <text evidence="2">The sequence shown here is derived from an EMBL/GenBank/DDBJ whole genome shotgun (WGS) entry which is preliminary data.</text>
</comment>
<name>A0ABP6CD97_9ACTN</name>
<sequence>MPSPQYPAVQAARHALADRLREIRVNAGVKSKYLAESAGWDRWKVGKIEHAQRAPSVTDIRTWCRICDAEDQSEDLVAALQAADSAYSTWKRLQRGKGGLRRLQESRLALYEGASTDWTYCSQVVPGLLQTRGYVTELLTLVSRRSGGPDDDVPGAVTARIDRQRVLWRPGRKFLFLVEEAALYYRFGGPEVMSEQLSHLADITASAIPSVALGILPFSRPRTQWVLENFTVFDGTKVEVEILSALVTITVPGEVSLYLAAFEDLFRSAVFGDEAGSLIEAARKACR</sequence>
<keyword evidence="3" id="KW-1185">Reference proteome</keyword>
<dbReference type="SUPFAM" id="SSF47413">
    <property type="entry name" value="lambda repressor-like DNA-binding domains"/>
    <property type="match status" value="1"/>
</dbReference>
<gene>
    <name evidence="2" type="ORF">GCM10010411_48510</name>
</gene>
<dbReference type="Gene3D" id="1.10.260.40">
    <property type="entry name" value="lambda repressor-like DNA-binding domains"/>
    <property type="match status" value="1"/>
</dbReference>
<dbReference type="Pfam" id="PF13560">
    <property type="entry name" value="HTH_31"/>
    <property type="match status" value="1"/>
</dbReference>
<evidence type="ECO:0000313" key="3">
    <source>
        <dbReference type="Proteomes" id="UP001501509"/>
    </source>
</evidence>
<dbReference type="InterPro" id="IPR010982">
    <property type="entry name" value="Lambda_DNA-bd_dom_sf"/>
</dbReference>
<accession>A0ABP6CD97</accession>
<protein>
    <submittedName>
        <fullName evidence="2">Helix-turn-helix transcriptional regulator</fullName>
    </submittedName>
</protein>
<dbReference type="EMBL" id="BAAATD010000006">
    <property type="protein sequence ID" value="GAA2608586.1"/>
    <property type="molecule type" value="Genomic_DNA"/>
</dbReference>
<evidence type="ECO:0000313" key="2">
    <source>
        <dbReference type="EMBL" id="GAA2608586.1"/>
    </source>
</evidence>
<proteinExistence type="predicted"/>
<evidence type="ECO:0000259" key="1">
    <source>
        <dbReference type="Pfam" id="PF19054"/>
    </source>
</evidence>
<dbReference type="InterPro" id="IPR001387">
    <property type="entry name" value="Cro/C1-type_HTH"/>
</dbReference>
<feature type="domain" description="DUF5753" evidence="1">
    <location>
        <begin position="111"/>
        <end position="280"/>
    </location>
</feature>
<reference evidence="3" key="1">
    <citation type="journal article" date="2019" name="Int. J. Syst. Evol. Microbiol.">
        <title>The Global Catalogue of Microorganisms (GCM) 10K type strain sequencing project: providing services to taxonomists for standard genome sequencing and annotation.</title>
        <authorList>
            <consortium name="The Broad Institute Genomics Platform"/>
            <consortium name="The Broad Institute Genome Sequencing Center for Infectious Disease"/>
            <person name="Wu L."/>
            <person name="Ma J."/>
        </authorList>
    </citation>
    <scope>NUCLEOTIDE SEQUENCE [LARGE SCALE GENOMIC DNA]</scope>
    <source>
        <strain evidence="3">JCM 6833</strain>
    </source>
</reference>
<dbReference type="RefSeq" id="WP_344544329.1">
    <property type="nucleotide sequence ID" value="NZ_BAAATD010000006.1"/>
</dbReference>
<dbReference type="CDD" id="cd00093">
    <property type="entry name" value="HTH_XRE"/>
    <property type="match status" value="1"/>
</dbReference>
<organism evidence="2 3">
    <name type="scientific">Actinomadura fulvescens</name>
    <dbReference type="NCBI Taxonomy" id="46160"/>
    <lineage>
        <taxon>Bacteria</taxon>
        <taxon>Bacillati</taxon>
        <taxon>Actinomycetota</taxon>
        <taxon>Actinomycetes</taxon>
        <taxon>Streptosporangiales</taxon>
        <taxon>Thermomonosporaceae</taxon>
        <taxon>Actinomadura</taxon>
    </lineage>
</organism>
<dbReference type="Pfam" id="PF19054">
    <property type="entry name" value="DUF5753"/>
    <property type="match status" value="1"/>
</dbReference>
<dbReference type="Proteomes" id="UP001501509">
    <property type="component" value="Unassembled WGS sequence"/>
</dbReference>
<dbReference type="InterPro" id="IPR043917">
    <property type="entry name" value="DUF5753"/>
</dbReference>